<reference evidence="1 2" key="1">
    <citation type="journal article" date="2015" name="Sci. Rep.">
        <title>The power of single molecule real-time sequencing technology in the de novo assembly of a eukaryotic genome.</title>
        <authorList>
            <person name="Sakai H."/>
            <person name="Naito K."/>
            <person name="Ogiso-Tanaka E."/>
            <person name="Takahashi Y."/>
            <person name="Iseki K."/>
            <person name="Muto C."/>
            <person name="Satou K."/>
            <person name="Teruya K."/>
            <person name="Shiroma A."/>
            <person name="Shimoji M."/>
            <person name="Hirano T."/>
            <person name="Itoh T."/>
            <person name="Kaga A."/>
            <person name="Tomooka N."/>
        </authorList>
    </citation>
    <scope>NUCLEOTIDE SEQUENCE [LARGE SCALE GENOMIC DNA]</scope>
    <source>
        <strain evidence="2">cv. Shumari</strain>
    </source>
</reference>
<dbReference type="Proteomes" id="UP000291084">
    <property type="component" value="Chromosome 5"/>
</dbReference>
<organism evidence="1 2">
    <name type="scientific">Vigna angularis var. angularis</name>
    <dbReference type="NCBI Taxonomy" id="157739"/>
    <lineage>
        <taxon>Eukaryota</taxon>
        <taxon>Viridiplantae</taxon>
        <taxon>Streptophyta</taxon>
        <taxon>Embryophyta</taxon>
        <taxon>Tracheophyta</taxon>
        <taxon>Spermatophyta</taxon>
        <taxon>Magnoliopsida</taxon>
        <taxon>eudicotyledons</taxon>
        <taxon>Gunneridae</taxon>
        <taxon>Pentapetalae</taxon>
        <taxon>rosids</taxon>
        <taxon>fabids</taxon>
        <taxon>Fabales</taxon>
        <taxon>Fabaceae</taxon>
        <taxon>Papilionoideae</taxon>
        <taxon>50 kb inversion clade</taxon>
        <taxon>NPAAA clade</taxon>
        <taxon>indigoferoid/millettioid clade</taxon>
        <taxon>Phaseoleae</taxon>
        <taxon>Vigna</taxon>
    </lineage>
</organism>
<evidence type="ECO:0000313" key="2">
    <source>
        <dbReference type="Proteomes" id="UP000291084"/>
    </source>
</evidence>
<protein>
    <submittedName>
        <fullName evidence="1">Uncharacterized protein</fullName>
    </submittedName>
</protein>
<dbReference type="AlphaFoldDB" id="A0A0S3S520"/>
<gene>
    <name evidence="1" type="primary">Vigan.05G135400</name>
    <name evidence="1" type="ORF">VIGAN_05135400</name>
</gene>
<dbReference type="EMBL" id="AP015038">
    <property type="protein sequence ID" value="BAT87929.1"/>
    <property type="molecule type" value="Genomic_DNA"/>
</dbReference>
<evidence type="ECO:0000313" key="1">
    <source>
        <dbReference type="EMBL" id="BAT87929.1"/>
    </source>
</evidence>
<proteinExistence type="predicted"/>
<sequence>MEIGVLSDSTNQLERLVSTPISSLLLLSLNCLPLQFDSFKAGSELTGMLPSCTTKFMFSLSIFSGCTSLAFTTLSIGFSNEQTSGILPCASFCVMFADTRLSTSFSASADEIRILESADRENRDSEDSS</sequence>
<name>A0A0S3S520_PHAAN</name>
<accession>A0A0S3S520</accession>
<keyword evidence="2" id="KW-1185">Reference proteome</keyword>